<dbReference type="PANTHER" id="PTHR43867">
    <property type="entry name" value="CELLULOSE SYNTHASE CATALYTIC SUBUNIT A [UDP-FORMING]"/>
    <property type="match status" value="1"/>
</dbReference>
<keyword evidence="7" id="KW-0973">c-di-GMP</keyword>
<feature type="region of interest" description="Disordered" evidence="8">
    <location>
        <begin position="742"/>
        <end position="774"/>
    </location>
</feature>
<keyword evidence="7" id="KW-0997">Cell inner membrane</keyword>
<dbReference type="Pfam" id="PF13641">
    <property type="entry name" value="Glyco_tranf_2_3"/>
    <property type="match status" value="1"/>
</dbReference>
<dbReference type="CDD" id="cd06421">
    <property type="entry name" value="CESA_CelA_like"/>
    <property type="match status" value="1"/>
</dbReference>
<sequence>MPAFLVRTIWLSSAIVVLLLLAQPIGTPAQLELSLGAIVLMALLWVFGRGRVARSMFLAVGSLVVLRYLYWRLSSTLPPMSDPFGFGAGLILLAAELYCFYILAVSLVVNADPLVRVPAPAGDDEDLPTVDIFVPSYNEDRHILATTLAAARAIDYPADKLTVWLLDDGGTDQKCSDTDSAKAAEARARRQVLQALCDDLGVSYLTRPRNVHAKAGNLNNGLRHATGEIVVVLDADHVPFRSFLRETIGHFARDPKLFLVQTPHAFLNPDPLERNLQTFDRMPSENEMFYAISQCGLDKWNGSFFCGSAALLRRAALEEAGGFSGVTITEDCETAFELHSRGWTSVYVDKPLIAGLQPETLSDFIGQRSRWCQGMLQIMLLKNPLFKSGLKPIQRLCYMSSMTFWFFPLPRLIFMVAPLLYIFFDMKIVVANVDEAIAYTATYIAVNLMMQNYLYGRVRWPFVSELYEYVQGLFLIKATAAVILSPRKPQFKVTAKNVSLDHDQLSPLALPYILVYAVLLAGMVVATYRYLFEPGITNLMLVVGLWNLFGLLTAGAALGVAAERRQTEKSPSLAVDRKAVLTINGMAIDVAVDRISSARCRVRMDAVLPVRRSDDSFSGTLSVRPHWAMPTDEISAIPVRVAGVTAAGEESVCDLAFEALPPQAYFALADLMYGDAGAMTRFQQRRRTHKDLLTGTLQFIWWGLIGPFRVLSCLSARAETRRATEAAQDVPVPRTVGMRRRLNAPVPEPTPAQVVPQPMAARAEAAPRVRAAEPDEATSSWLQMMLELENAALAHKRSRRSSDLPASNNATAG</sequence>
<comment type="catalytic activity">
    <reaction evidence="7">
        <text>[(1-&gt;4)-beta-D-glucosyl](n) + UDP-alpha-D-glucose = [(1-&gt;4)-beta-D-glucosyl](n+1) + UDP + H(+)</text>
        <dbReference type="Rhea" id="RHEA:19929"/>
        <dbReference type="Rhea" id="RHEA-COMP:10033"/>
        <dbReference type="Rhea" id="RHEA-COMP:10034"/>
        <dbReference type="ChEBI" id="CHEBI:15378"/>
        <dbReference type="ChEBI" id="CHEBI:18246"/>
        <dbReference type="ChEBI" id="CHEBI:58223"/>
        <dbReference type="ChEBI" id="CHEBI:58885"/>
        <dbReference type="EC" id="2.4.1.12"/>
    </reaction>
</comment>
<comment type="cofactor">
    <cofactor evidence="7">
        <name>Mg(2+)</name>
        <dbReference type="ChEBI" id="CHEBI:18420"/>
    </cofactor>
</comment>
<dbReference type="Proteomes" id="UP000410984">
    <property type="component" value="Unassembled WGS sequence"/>
</dbReference>
<dbReference type="AlphaFoldDB" id="A0A509EB28"/>
<evidence type="ECO:0000256" key="6">
    <source>
        <dbReference type="ARBA" id="ARBA00023136"/>
    </source>
</evidence>
<feature type="compositionally biased region" description="Polar residues" evidence="8">
    <location>
        <begin position="804"/>
        <end position="813"/>
    </location>
</feature>
<evidence type="ECO:0000256" key="4">
    <source>
        <dbReference type="ARBA" id="ARBA00022692"/>
    </source>
</evidence>
<comment type="function">
    <text evidence="7">Catalytic subunit of cellulose synthase. It polymerizes uridine 5'-diphosphate glucose to cellulose.</text>
</comment>
<protein>
    <recommendedName>
        <fullName evidence="7">Cellulose synthase catalytic subunit [UDP-forming]</fullName>
        <ecNumber evidence="7">2.4.1.12</ecNumber>
    </recommendedName>
</protein>
<dbReference type="OrthoDB" id="9806824at2"/>
<dbReference type="InterPro" id="IPR003919">
    <property type="entry name" value="Cell_synth_A"/>
</dbReference>
<feature type="transmembrane region" description="Helical" evidence="7">
    <location>
        <begin position="32"/>
        <end position="48"/>
    </location>
</feature>
<dbReference type="GO" id="GO:0016760">
    <property type="term" value="F:cellulose synthase (UDP-forming) activity"/>
    <property type="evidence" value="ECO:0007669"/>
    <property type="project" value="UniProtKB-EC"/>
</dbReference>
<keyword evidence="3 7" id="KW-0808">Transferase</keyword>
<keyword evidence="7" id="KW-1003">Cell membrane</keyword>
<dbReference type="InterPro" id="IPR050321">
    <property type="entry name" value="Glycosyltr_2/OpgH_subfam"/>
</dbReference>
<keyword evidence="6 7" id="KW-0472">Membrane</keyword>
<dbReference type="PANTHER" id="PTHR43867:SF2">
    <property type="entry name" value="CELLULOSE SYNTHASE CATALYTIC SUBUNIT A [UDP-FORMING]"/>
    <property type="match status" value="1"/>
</dbReference>
<gene>
    <name evidence="9" type="primary">bcsA</name>
    <name evidence="9" type="ORF">MET9862_02019</name>
</gene>
<feature type="transmembrane region" description="Helical" evidence="7">
    <location>
        <begin position="55"/>
        <end position="73"/>
    </location>
</feature>
<feature type="transmembrane region" description="Helical" evidence="7">
    <location>
        <begin position="466"/>
        <end position="484"/>
    </location>
</feature>
<accession>A0A509EB28</accession>
<feature type="transmembrane region" description="Helical" evidence="7">
    <location>
        <begin position="509"/>
        <end position="532"/>
    </location>
</feature>
<dbReference type="NCBIfam" id="TIGR03030">
    <property type="entry name" value="CelA"/>
    <property type="match status" value="1"/>
</dbReference>
<dbReference type="GO" id="GO:0005886">
    <property type="term" value="C:plasma membrane"/>
    <property type="evidence" value="ECO:0007669"/>
    <property type="project" value="UniProtKB-SubCell"/>
</dbReference>
<name>A0A509EB28_9HYPH</name>
<evidence type="ECO:0000313" key="9">
    <source>
        <dbReference type="EMBL" id="VUD71437.1"/>
    </source>
</evidence>
<feature type="transmembrane region" description="Helical" evidence="7">
    <location>
        <begin position="85"/>
        <end position="109"/>
    </location>
</feature>
<dbReference type="GO" id="GO:0035438">
    <property type="term" value="F:cyclic-di-GMP binding"/>
    <property type="evidence" value="ECO:0007669"/>
    <property type="project" value="InterPro"/>
</dbReference>
<dbReference type="EC" id="2.4.1.12" evidence="7"/>
<keyword evidence="7" id="KW-0135">Cellulose biosynthesis</keyword>
<feature type="transmembrane region" description="Helical" evidence="7">
    <location>
        <begin position="404"/>
        <end position="424"/>
    </location>
</feature>
<dbReference type="UniPathway" id="UPA00694"/>
<comment type="subcellular location">
    <subcellularLocation>
        <location evidence="7">Cell inner membrane</location>
    </subcellularLocation>
    <subcellularLocation>
        <location evidence="1">Membrane</location>
        <topology evidence="1">Multi-pass membrane protein</topology>
    </subcellularLocation>
</comment>
<feature type="transmembrane region" description="Helical" evidence="7">
    <location>
        <begin position="539"/>
        <end position="562"/>
    </location>
</feature>
<keyword evidence="10" id="KW-1185">Reference proteome</keyword>
<organism evidence="9 10">
    <name type="scientific">Methylobacterium symbioticum</name>
    <dbReference type="NCBI Taxonomy" id="2584084"/>
    <lineage>
        <taxon>Bacteria</taxon>
        <taxon>Pseudomonadati</taxon>
        <taxon>Pseudomonadota</taxon>
        <taxon>Alphaproteobacteria</taxon>
        <taxon>Hyphomicrobiales</taxon>
        <taxon>Methylobacteriaceae</taxon>
        <taxon>Methylobacterium</taxon>
    </lineage>
</organism>
<evidence type="ECO:0000256" key="3">
    <source>
        <dbReference type="ARBA" id="ARBA00022679"/>
    </source>
</evidence>
<dbReference type="GO" id="GO:0006011">
    <property type="term" value="P:UDP-alpha-D-glucose metabolic process"/>
    <property type="evidence" value="ECO:0007669"/>
    <property type="project" value="InterPro"/>
</dbReference>
<dbReference type="Gene3D" id="3.90.550.10">
    <property type="entry name" value="Spore Coat Polysaccharide Biosynthesis Protein SpsA, Chain A"/>
    <property type="match status" value="1"/>
</dbReference>
<keyword evidence="5 7" id="KW-1133">Transmembrane helix</keyword>
<comment type="pathway">
    <text evidence="7">Glycan metabolism; bacterial cellulose biosynthesis.</text>
</comment>
<evidence type="ECO:0000256" key="1">
    <source>
        <dbReference type="ARBA" id="ARBA00004141"/>
    </source>
</evidence>
<reference evidence="9 10" key="1">
    <citation type="submission" date="2019-06" db="EMBL/GenBank/DDBJ databases">
        <authorList>
            <person name="Rodrigo-Torres L."/>
            <person name="Arahal R. D."/>
            <person name="Lucena T."/>
        </authorList>
    </citation>
    <scope>NUCLEOTIDE SEQUENCE [LARGE SCALE GENOMIC DNA]</scope>
    <source>
        <strain evidence="9 10">SB0023/3</strain>
    </source>
</reference>
<feature type="region of interest" description="Disordered" evidence="8">
    <location>
        <begin position="793"/>
        <end position="813"/>
    </location>
</feature>
<dbReference type="PRINTS" id="PR01439">
    <property type="entry name" value="CELLSNTHASEA"/>
</dbReference>
<feature type="transmembrane region" description="Helical" evidence="7">
    <location>
        <begin position="436"/>
        <end position="454"/>
    </location>
</feature>
<dbReference type="SUPFAM" id="SSF53448">
    <property type="entry name" value="Nucleotide-diphospho-sugar transferases"/>
    <property type="match status" value="1"/>
</dbReference>
<evidence type="ECO:0000313" key="10">
    <source>
        <dbReference type="Proteomes" id="UP000410984"/>
    </source>
</evidence>
<dbReference type="EMBL" id="CABFPH010000022">
    <property type="protein sequence ID" value="VUD71437.1"/>
    <property type="molecule type" value="Genomic_DNA"/>
</dbReference>
<dbReference type="InterPro" id="IPR029044">
    <property type="entry name" value="Nucleotide-diphossugar_trans"/>
</dbReference>
<evidence type="ECO:0000256" key="8">
    <source>
        <dbReference type="SAM" id="MobiDB-lite"/>
    </source>
</evidence>
<keyword evidence="4 7" id="KW-0812">Transmembrane</keyword>
<evidence type="ECO:0000256" key="7">
    <source>
        <dbReference type="RuleBase" id="RU365020"/>
    </source>
</evidence>
<keyword evidence="2 7" id="KW-0328">Glycosyltransferase</keyword>
<dbReference type="RefSeq" id="WP_142582866.1">
    <property type="nucleotide sequence ID" value="NZ_CABFPH010000022.1"/>
</dbReference>
<proteinExistence type="predicted"/>
<evidence type="ECO:0000256" key="2">
    <source>
        <dbReference type="ARBA" id="ARBA00022676"/>
    </source>
</evidence>
<dbReference type="GO" id="GO:0030244">
    <property type="term" value="P:cellulose biosynthetic process"/>
    <property type="evidence" value="ECO:0007669"/>
    <property type="project" value="UniProtKB-KW"/>
</dbReference>
<evidence type="ECO:0000256" key="5">
    <source>
        <dbReference type="ARBA" id="ARBA00022989"/>
    </source>
</evidence>